<dbReference type="EMBL" id="JABCQL010000007">
    <property type="protein sequence ID" value="MBF0856023.1"/>
    <property type="molecule type" value="Genomic_DNA"/>
</dbReference>
<dbReference type="Proteomes" id="UP000603665">
    <property type="component" value="Unassembled WGS sequence"/>
</dbReference>
<organism evidence="2 3">
    <name type="scientific">Gluconobacter oxydans</name>
    <name type="common">Gluconobacter suboxydans</name>
    <dbReference type="NCBI Taxonomy" id="442"/>
    <lineage>
        <taxon>Bacteria</taxon>
        <taxon>Pseudomonadati</taxon>
        <taxon>Pseudomonadota</taxon>
        <taxon>Alphaproteobacteria</taxon>
        <taxon>Acetobacterales</taxon>
        <taxon>Acetobacteraceae</taxon>
        <taxon>Gluconobacter</taxon>
    </lineage>
</organism>
<dbReference type="RefSeq" id="WP_081107061.1">
    <property type="nucleotide sequence ID" value="NZ_BJNM01000006.1"/>
</dbReference>
<protein>
    <submittedName>
        <fullName evidence="2">DUF4325 domain-containing protein</fullName>
    </submittedName>
</protein>
<dbReference type="Pfam" id="PF14213">
    <property type="entry name" value="DUF4325"/>
    <property type="match status" value="1"/>
</dbReference>
<evidence type="ECO:0000313" key="3">
    <source>
        <dbReference type="Proteomes" id="UP000603665"/>
    </source>
</evidence>
<reference evidence="2" key="1">
    <citation type="submission" date="2020-04" db="EMBL/GenBank/DDBJ databases">
        <authorList>
            <person name="Sombolestani A."/>
        </authorList>
    </citation>
    <scope>NUCLEOTIDE SEQUENCE</scope>
    <source>
        <strain evidence="2">LMG1408</strain>
    </source>
</reference>
<sequence>MTENSLKIKEIIHISDLRDIQYNINMLIDFRGYESIILDFSETKKAFAECMVPMCSFILLKRNERIRFKLILPKFDRLRRLFLNCGLAHIIDPRRFREYPEPSPYNIPATIFSEYKKQQELVNDCVNRILKRSPKLNRKNMQALEWSVNEICDNVLNHSESPIGGLFQMNFRNFVKEVEFIVADAGIGIPNSLRSISNKRWTDEYALEQSIRQGITRDPEFGQGNGLYGTFQMAVLSGGTFHINSGNAHLVTTRKREVQVRHDARQFTGSLVVCALKFSSEDLLAKALAFKGSGYQMVDFIELAHEQDNGSILFKMGSETASFGSRSSGFEIRRKINNLIISSGGASVVCDMSGVDMMSSSFADEVFGKMAREFGIGIFKDRINIKNLSDTNNMLITKAISQRLAERRV</sequence>
<evidence type="ECO:0000313" key="2">
    <source>
        <dbReference type="EMBL" id="MBF0856023.1"/>
    </source>
</evidence>
<dbReference type="AlphaFoldDB" id="A0AB35AM85"/>
<dbReference type="InterPro" id="IPR036890">
    <property type="entry name" value="HATPase_C_sf"/>
</dbReference>
<proteinExistence type="predicted"/>
<feature type="domain" description="DUF4325" evidence="1">
    <location>
        <begin position="331"/>
        <end position="391"/>
    </location>
</feature>
<evidence type="ECO:0000259" key="1">
    <source>
        <dbReference type="Pfam" id="PF14213"/>
    </source>
</evidence>
<dbReference type="Gene3D" id="3.30.565.10">
    <property type="entry name" value="Histidine kinase-like ATPase, C-terminal domain"/>
    <property type="match status" value="1"/>
</dbReference>
<dbReference type="InterPro" id="IPR025474">
    <property type="entry name" value="DUF4325"/>
</dbReference>
<dbReference type="SUPFAM" id="SSF55874">
    <property type="entry name" value="ATPase domain of HSP90 chaperone/DNA topoisomerase II/histidine kinase"/>
    <property type="match status" value="1"/>
</dbReference>
<name>A0AB35AM85_GLUOY</name>
<gene>
    <name evidence="2" type="ORF">HKD20_05740</name>
</gene>
<comment type="caution">
    <text evidence="2">The sequence shown here is derived from an EMBL/GenBank/DDBJ whole genome shotgun (WGS) entry which is preliminary data.</text>
</comment>
<reference evidence="2" key="2">
    <citation type="submission" date="2023-10" db="EMBL/GenBank/DDBJ databases">
        <title>Description of novel Gluconobacter species.</title>
        <authorList>
            <person name="Cleenwerck I."/>
            <person name="Cnockaert M."/>
            <person name="Borremans W."/>
            <person name="Wieme A.D."/>
            <person name="De Vuyst L."/>
            <person name="Vandamme P."/>
        </authorList>
    </citation>
    <scope>NUCLEOTIDE SEQUENCE</scope>
    <source>
        <strain evidence="2">LMG1408</strain>
    </source>
</reference>
<accession>A0AB35AM85</accession>